<keyword evidence="6" id="KW-0274">FAD</keyword>
<dbReference type="PROSITE" id="PS00076">
    <property type="entry name" value="PYRIDINE_REDOX_1"/>
    <property type="match status" value="1"/>
</dbReference>
<dbReference type="InterPro" id="IPR006258">
    <property type="entry name" value="Lipoamide_DH"/>
</dbReference>
<dbReference type="PANTHER" id="PTHR22912:SF217">
    <property type="entry name" value="DIHYDROLIPOYL DEHYDROGENASE"/>
    <property type="match status" value="1"/>
</dbReference>
<dbReference type="InterPro" id="IPR036188">
    <property type="entry name" value="FAD/NAD-bd_sf"/>
</dbReference>
<dbReference type="InterPro" id="IPR001100">
    <property type="entry name" value="Pyr_nuc-diS_OxRdtase"/>
</dbReference>
<evidence type="ECO:0000256" key="10">
    <source>
        <dbReference type="ARBA" id="ARBA00023284"/>
    </source>
</evidence>
<dbReference type="GO" id="GO:0006103">
    <property type="term" value="P:2-oxoglutarate metabolic process"/>
    <property type="evidence" value="ECO:0007669"/>
    <property type="project" value="TreeGrafter"/>
</dbReference>
<evidence type="ECO:0000256" key="1">
    <source>
        <dbReference type="ARBA" id="ARBA00001974"/>
    </source>
</evidence>
<dbReference type="InterPro" id="IPR023753">
    <property type="entry name" value="FAD/NAD-binding_dom"/>
</dbReference>
<organism evidence="13">
    <name type="scientific">marine metagenome</name>
    <dbReference type="NCBI Taxonomy" id="408172"/>
    <lineage>
        <taxon>unclassified sequences</taxon>
        <taxon>metagenomes</taxon>
        <taxon>ecological metagenomes</taxon>
    </lineage>
</organism>
<dbReference type="InterPro" id="IPR012999">
    <property type="entry name" value="Pyr_OxRdtase_I_AS"/>
</dbReference>
<dbReference type="Pfam" id="PF02852">
    <property type="entry name" value="Pyr_redox_dim"/>
    <property type="match status" value="1"/>
</dbReference>
<dbReference type="PRINTS" id="PR00368">
    <property type="entry name" value="FADPNR"/>
</dbReference>
<dbReference type="InterPro" id="IPR016156">
    <property type="entry name" value="FAD/NAD-linked_Rdtase_dimer_sf"/>
</dbReference>
<dbReference type="PRINTS" id="PR00411">
    <property type="entry name" value="PNDRDTASEI"/>
</dbReference>
<dbReference type="PIRSF" id="PIRSF000350">
    <property type="entry name" value="Mercury_reductase_MerA"/>
    <property type="match status" value="1"/>
</dbReference>
<dbReference type="SUPFAM" id="SSF51905">
    <property type="entry name" value="FAD/NAD(P)-binding domain"/>
    <property type="match status" value="1"/>
</dbReference>
<evidence type="ECO:0008006" key="14">
    <source>
        <dbReference type="Google" id="ProtNLM"/>
    </source>
</evidence>
<keyword evidence="8" id="KW-0520">NAD</keyword>
<feature type="domain" description="Pyridine nucleotide-disulphide oxidoreductase dimerisation" evidence="11">
    <location>
        <begin position="344"/>
        <end position="456"/>
    </location>
</feature>
<keyword evidence="5" id="KW-0285">Flavoprotein</keyword>
<feature type="domain" description="FAD/NAD(P)-binding" evidence="12">
    <location>
        <begin position="6"/>
        <end position="324"/>
    </location>
</feature>
<dbReference type="Gene3D" id="3.30.390.30">
    <property type="match status" value="1"/>
</dbReference>
<dbReference type="AlphaFoldDB" id="A0A381PCA4"/>
<evidence type="ECO:0000313" key="13">
    <source>
        <dbReference type="EMBL" id="SUZ63917.1"/>
    </source>
</evidence>
<dbReference type="EMBL" id="UINC01000927">
    <property type="protein sequence ID" value="SUZ63917.1"/>
    <property type="molecule type" value="Genomic_DNA"/>
</dbReference>
<evidence type="ECO:0000256" key="6">
    <source>
        <dbReference type="ARBA" id="ARBA00022827"/>
    </source>
</evidence>
<dbReference type="GO" id="GO:0005737">
    <property type="term" value="C:cytoplasm"/>
    <property type="evidence" value="ECO:0007669"/>
    <property type="project" value="UniProtKB-SubCell"/>
</dbReference>
<dbReference type="NCBIfam" id="TIGR01350">
    <property type="entry name" value="lipoamide_DH"/>
    <property type="match status" value="1"/>
</dbReference>
<name>A0A381PCA4_9ZZZZ</name>
<dbReference type="SUPFAM" id="SSF55424">
    <property type="entry name" value="FAD/NAD-linked reductases, dimerisation (C-terminal) domain"/>
    <property type="match status" value="1"/>
</dbReference>
<comment type="cofactor">
    <cofactor evidence="1">
        <name>FAD</name>
        <dbReference type="ChEBI" id="CHEBI:57692"/>
    </cofactor>
</comment>
<keyword evidence="9" id="KW-1015">Disulfide bond</keyword>
<dbReference type="GO" id="GO:0050660">
    <property type="term" value="F:flavin adenine dinucleotide binding"/>
    <property type="evidence" value="ECO:0007669"/>
    <property type="project" value="InterPro"/>
</dbReference>
<reference evidence="13" key="1">
    <citation type="submission" date="2018-05" db="EMBL/GenBank/DDBJ databases">
        <authorList>
            <person name="Lanie J.A."/>
            <person name="Ng W.-L."/>
            <person name="Kazmierczak K.M."/>
            <person name="Andrzejewski T.M."/>
            <person name="Davidsen T.M."/>
            <person name="Wayne K.J."/>
            <person name="Tettelin H."/>
            <person name="Glass J.I."/>
            <person name="Rusch D."/>
            <person name="Podicherti R."/>
            <person name="Tsui H.-C.T."/>
            <person name="Winkler M.E."/>
        </authorList>
    </citation>
    <scope>NUCLEOTIDE SEQUENCE</scope>
</reference>
<evidence type="ECO:0000256" key="2">
    <source>
        <dbReference type="ARBA" id="ARBA00004496"/>
    </source>
</evidence>
<accession>A0A381PCA4</accession>
<evidence type="ECO:0000256" key="5">
    <source>
        <dbReference type="ARBA" id="ARBA00022630"/>
    </source>
</evidence>
<dbReference type="PANTHER" id="PTHR22912">
    <property type="entry name" value="DISULFIDE OXIDOREDUCTASE"/>
    <property type="match status" value="1"/>
</dbReference>
<dbReference type="Pfam" id="PF07992">
    <property type="entry name" value="Pyr_redox_2"/>
    <property type="match status" value="1"/>
</dbReference>
<dbReference type="FunFam" id="3.30.390.30:FF:000001">
    <property type="entry name" value="Dihydrolipoyl dehydrogenase"/>
    <property type="match status" value="1"/>
</dbReference>
<dbReference type="GO" id="GO:0004148">
    <property type="term" value="F:dihydrolipoyl dehydrogenase (NADH) activity"/>
    <property type="evidence" value="ECO:0007669"/>
    <property type="project" value="InterPro"/>
</dbReference>
<gene>
    <name evidence="13" type="ORF">METZ01_LOCUS16771</name>
</gene>
<dbReference type="InterPro" id="IPR050151">
    <property type="entry name" value="Class-I_Pyr_Nuc-Dis_Oxidored"/>
</dbReference>
<evidence type="ECO:0000256" key="7">
    <source>
        <dbReference type="ARBA" id="ARBA00023002"/>
    </source>
</evidence>
<evidence type="ECO:0000256" key="8">
    <source>
        <dbReference type="ARBA" id="ARBA00023027"/>
    </source>
</evidence>
<keyword evidence="4" id="KW-0963">Cytoplasm</keyword>
<comment type="similarity">
    <text evidence="3">Belongs to the class-I pyridine nucleotide-disulfide oxidoreductase family.</text>
</comment>
<protein>
    <recommendedName>
        <fullName evidence="14">Dihydrolipoyl dehydrogenase</fullName>
    </recommendedName>
</protein>
<evidence type="ECO:0000256" key="4">
    <source>
        <dbReference type="ARBA" id="ARBA00022490"/>
    </source>
</evidence>
<evidence type="ECO:0000256" key="3">
    <source>
        <dbReference type="ARBA" id="ARBA00007532"/>
    </source>
</evidence>
<keyword evidence="7" id="KW-0560">Oxidoreductase</keyword>
<dbReference type="Gene3D" id="3.50.50.60">
    <property type="entry name" value="FAD/NAD(P)-binding domain"/>
    <property type="match status" value="2"/>
</dbReference>
<dbReference type="InterPro" id="IPR004099">
    <property type="entry name" value="Pyr_nucl-diS_OxRdtase_dimer"/>
</dbReference>
<keyword evidence="10" id="KW-0676">Redox-active center</keyword>
<evidence type="ECO:0000259" key="11">
    <source>
        <dbReference type="Pfam" id="PF02852"/>
    </source>
</evidence>
<comment type="subcellular location">
    <subcellularLocation>
        <location evidence="2">Cytoplasm</location>
    </subcellularLocation>
</comment>
<evidence type="ECO:0000259" key="12">
    <source>
        <dbReference type="Pfam" id="PF07992"/>
    </source>
</evidence>
<proteinExistence type="inferred from homology"/>
<evidence type="ECO:0000256" key="9">
    <source>
        <dbReference type="ARBA" id="ARBA00023157"/>
    </source>
</evidence>
<sequence>MTSNHFDLVVVGGGPAGYAAALSASSSGLSVGLVERDVLGGTCLHRGCIPAKELLETANVHRTVSHAGEFGVLTSPPTLDFAASQSRKDAVIARLFGGVNKLLENKEVTVFSGTGQLVPSRTVRVQHSDGSEQTLTGDSVLLAAGSVPRTIPGFEIDGEIILTSTEVLELEALPTSAAIIGGGAIGCEFASMLSDFGTEITILESMSQLIPGADSDVAAALQRSFKKRGITTMTDVVVKSHSPHAKGTTVHLDNATNIDVEMVIVCVGRRPFPDHLGLEGTSIGVDERGFVEVDDLCRTAEERVYAVGDLIATPQLAHIGFAEAMLAVRDMLGENPTPIDYAKVPWAIYCHPEVAFAGMTEEQALDAGHDVVVAQHRFAGNARAMIVNETEGLVKVVAERRPDGSSGQLLGVHLVGPWATEQLSQGYLAVNWEATIDEIAEFIQPHPTLSELFGEAVLDLAGRALHS</sequence>